<organism evidence="2 3">
    <name type="scientific">Ensifer oleiphilus</name>
    <dbReference type="NCBI Taxonomy" id="2742698"/>
    <lineage>
        <taxon>Bacteria</taxon>
        <taxon>Pseudomonadati</taxon>
        <taxon>Pseudomonadota</taxon>
        <taxon>Alphaproteobacteria</taxon>
        <taxon>Hyphomicrobiales</taxon>
        <taxon>Rhizobiaceae</taxon>
        <taxon>Sinorhizobium/Ensifer group</taxon>
        <taxon>Ensifer</taxon>
    </lineage>
</organism>
<sequence>MLVSVAQALSLRLERTLELAGASVLALLLATVTLSVLLRYAVASGFTGAEEAASWLLVALVSIGLPLALTAKGCGSICSRDRRRLEMAVIKDYPRGLELLFDDRGTKPFSSETWFVPQGLRAVFFRAVTMLACIVVISGSGQAALDLGGVSPSLGLSEGLRPAMLSAGGVLAIVAILLRHVADGRLVVFASILAIAVGLHWMVGAVSPFDLVSVPIACVPEIV</sequence>
<name>A0A7Y6Q6J2_9HYPH</name>
<keyword evidence="1" id="KW-0472">Membrane</keyword>
<dbReference type="EMBL" id="JABWDU010000003">
    <property type="protein sequence ID" value="NVD39775.1"/>
    <property type="molecule type" value="Genomic_DNA"/>
</dbReference>
<feature type="transmembrane region" description="Helical" evidence="1">
    <location>
        <begin position="123"/>
        <end position="143"/>
    </location>
</feature>
<feature type="transmembrane region" description="Helical" evidence="1">
    <location>
        <begin position="186"/>
        <end position="203"/>
    </location>
</feature>
<comment type="caution">
    <text evidence="2">The sequence shown here is derived from an EMBL/GenBank/DDBJ whole genome shotgun (WGS) entry which is preliminary data.</text>
</comment>
<proteinExistence type="predicted"/>
<reference evidence="2 3" key="1">
    <citation type="submission" date="2020-06" db="EMBL/GenBank/DDBJ databases">
        <authorList>
            <person name="Grouzdev D.S."/>
        </authorList>
    </citation>
    <scope>NUCLEOTIDE SEQUENCE [LARGE SCALE GENOMIC DNA]</scope>
    <source>
        <strain evidence="2 3">HO-A22</strain>
    </source>
</reference>
<keyword evidence="1" id="KW-0812">Transmembrane</keyword>
<keyword evidence="3" id="KW-1185">Reference proteome</keyword>
<evidence type="ECO:0000256" key="1">
    <source>
        <dbReference type="SAM" id="Phobius"/>
    </source>
</evidence>
<keyword evidence="1" id="KW-1133">Transmembrane helix</keyword>
<evidence type="ECO:0000313" key="2">
    <source>
        <dbReference type="EMBL" id="NVD39775.1"/>
    </source>
</evidence>
<dbReference type="Proteomes" id="UP000520198">
    <property type="component" value="Unassembled WGS sequence"/>
</dbReference>
<evidence type="ECO:0000313" key="3">
    <source>
        <dbReference type="Proteomes" id="UP000520198"/>
    </source>
</evidence>
<feature type="transmembrane region" description="Helical" evidence="1">
    <location>
        <begin position="163"/>
        <end position="179"/>
    </location>
</feature>
<feature type="transmembrane region" description="Helical" evidence="1">
    <location>
        <begin position="19"/>
        <end position="41"/>
    </location>
</feature>
<dbReference type="AlphaFoldDB" id="A0A7Y6Q6J2"/>
<feature type="transmembrane region" description="Helical" evidence="1">
    <location>
        <begin position="53"/>
        <end position="74"/>
    </location>
</feature>
<protein>
    <submittedName>
        <fullName evidence="2">Uncharacterized protein</fullName>
    </submittedName>
</protein>
<dbReference type="RefSeq" id="WP_176353341.1">
    <property type="nucleotide sequence ID" value="NZ_JABWDU010000003.1"/>
</dbReference>
<gene>
    <name evidence="2" type="ORF">HT585_12975</name>
</gene>
<accession>A0A7Y6Q6J2</accession>